<name>A0A315ZCC7_SEDFL</name>
<dbReference type="Pfam" id="PF01225">
    <property type="entry name" value="Mur_ligase"/>
    <property type="match status" value="1"/>
</dbReference>
<feature type="domain" description="Mur ligase central" evidence="17">
    <location>
        <begin position="123"/>
        <end position="303"/>
    </location>
</feature>
<comment type="subcellular location">
    <subcellularLocation>
        <location evidence="1 14">Cytoplasm</location>
    </subcellularLocation>
</comment>
<evidence type="ECO:0000256" key="14">
    <source>
        <dbReference type="HAMAP-Rule" id="MF_00046"/>
    </source>
</evidence>
<comment type="pathway">
    <text evidence="2 14">Cell wall biogenesis; peptidoglycan biosynthesis.</text>
</comment>
<dbReference type="Gene3D" id="3.40.50.720">
    <property type="entry name" value="NAD(P)-binding Rossmann-like Domain"/>
    <property type="match status" value="1"/>
</dbReference>
<dbReference type="EC" id="6.3.2.8" evidence="3 14"/>
<gene>
    <name evidence="14" type="primary">murC</name>
    <name evidence="18" type="ORF">BC781_103646</name>
</gene>
<dbReference type="NCBIfam" id="TIGR01082">
    <property type="entry name" value="murC"/>
    <property type="match status" value="1"/>
</dbReference>
<evidence type="ECO:0000256" key="6">
    <source>
        <dbReference type="ARBA" id="ARBA00022618"/>
    </source>
</evidence>
<feature type="binding site" evidence="14">
    <location>
        <begin position="125"/>
        <end position="131"/>
    </location>
    <ligand>
        <name>ATP</name>
        <dbReference type="ChEBI" id="CHEBI:30616"/>
    </ligand>
</feature>
<dbReference type="RefSeq" id="WP_109619311.1">
    <property type="nucleotide sequence ID" value="NZ_QGDO01000003.1"/>
</dbReference>
<keyword evidence="11 14" id="KW-0131">Cell cycle</keyword>
<dbReference type="Proteomes" id="UP000245535">
    <property type="component" value="Unassembled WGS sequence"/>
</dbReference>
<sequence>MDFQNVDLKQIENVFFVGIGGIGMSALARWFNLHGKNVCGYDKTQTPLTDSLEAEGISIHFTDELSNIDQVFNDKPESCLAIFTPAIPNDHSELNFFKDSRIPLLKRSEVLGLISRSLATIGVAGTHGKTTTSSMLAHILHHAGENMTAFLGGIATNYNSNLILPSANEEQSTVVVEADEYDRSFLRLSPKMEIITSVEADHLDIYGSEAYLIDSFQMYIDKLEEGDQLIVHEKVGLRSKVDGVIHQSYGEATSNDFVIKNIRIEEGQYIFDLQYGKTVIEDITMLIPGYHNVLNATAATIAALNQGLSATQIKEGLASFKGVKRRFEYWLKTDQHIYIDDYAHHPTEVEAFLSSVKNMYPKKELVAIFQPHLFSRTRDFAEEFSKSLSIADRLLLLDIYPARELPIEGVTSEMLLKNITSKKALVSKEEALKIVEEEKPKLVVTIGAGDIDRLCPEIQKILS</sequence>
<dbReference type="Gene3D" id="3.40.1190.10">
    <property type="entry name" value="Mur-like, catalytic domain"/>
    <property type="match status" value="1"/>
</dbReference>
<dbReference type="UniPathway" id="UPA00219"/>
<evidence type="ECO:0000256" key="4">
    <source>
        <dbReference type="ARBA" id="ARBA00022490"/>
    </source>
</evidence>
<evidence type="ECO:0000256" key="8">
    <source>
        <dbReference type="ARBA" id="ARBA00022840"/>
    </source>
</evidence>
<evidence type="ECO:0000256" key="12">
    <source>
        <dbReference type="ARBA" id="ARBA00023316"/>
    </source>
</evidence>
<comment type="catalytic activity">
    <reaction evidence="13 14">
        <text>UDP-N-acetyl-alpha-D-muramate + L-alanine + ATP = UDP-N-acetyl-alpha-D-muramoyl-L-alanine + ADP + phosphate + H(+)</text>
        <dbReference type="Rhea" id="RHEA:23372"/>
        <dbReference type="ChEBI" id="CHEBI:15378"/>
        <dbReference type="ChEBI" id="CHEBI:30616"/>
        <dbReference type="ChEBI" id="CHEBI:43474"/>
        <dbReference type="ChEBI" id="CHEBI:57972"/>
        <dbReference type="ChEBI" id="CHEBI:70757"/>
        <dbReference type="ChEBI" id="CHEBI:83898"/>
        <dbReference type="ChEBI" id="CHEBI:456216"/>
        <dbReference type="EC" id="6.3.2.8"/>
    </reaction>
</comment>
<evidence type="ECO:0000259" key="15">
    <source>
        <dbReference type="Pfam" id="PF01225"/>
    </source>
</evidence>
<dbReference type="SUPFAM" id="SSF53244">
    <property type="entry name" value="MurD-like peptide ligases, peptide-binding domain"/>
    <property type="match status" value="1"/>
</dbReference>
<evidence type="ECO:0000256" key="7">
    <source>
        <dbReference type="ARBA" id="ARBA00022741"/>
    </source>
</evidence>
<organism evidence="18 19">
    <name type="scientific">Sediminitomix flava</name>
    <dbReference type="NCBI Taxonomy" id="379075"/>
    <lineage>
        <taxon>Bacteria</taxon>
        <taxon>Pseudomonadati</taxon>
        <taxon>Bacteroidota</taxon>
        <taxon>Cytophagia</taxon>
        <taxon>Cytophagales</taxon>
        <taxon>Flammeovirgaceae</taxon>
        <taxon>Sediminitomix</taxon>
    </lineage>
</organism>
<dbReference type="PANTHER" id="PTHR43445:SF3">
    <property type="entry name" value="UDP-N-ACETYLMURAMATE--L-ALANINE LIGASE"/>
    <property type="match status" value="1"/>
</dbReference>
<dbReference type="InterPro" id="IPR000713">
    <property type="entry name" value="Mur_ligase_N"/>
</dbReference>
<dbReference type="GO" id="GO:0071555">
    <property type="term" value="P:cell wall organization"/>
    <property type="evidence" value="ECO:0007669"/>
    <property type="project" value="UniProtKB-KW"/>
</dbReference>
<evidence type="ECO:0000259" key="17">
    <source>
        <dbReference type="Pfam" id="PF08245"/>
    </source>
</evidence>
<comment type="function">
    <text evidence="14">Cell wall formation.</text>
</comment>
<keyword evidence="12 14" id="KW-0961">Cell wall biogenesis/degradation</keyword>
<dbReference type="GO" id="GO:0008763">
    <property type="term" value="F:UDP-N-acetylmuramate-L-alanine ligase activity"/>
    <property type="evidence" value="ECO:0007669"/>
    <property type="project" value="UniProtKB-UniRule"/>
</dbReference>
<keyword evidence="10 14" id="KW-0573">Peptidoglycan synthesis</keyword>
<dbReference type="InterPro" id="IPR050061">
    <property type="entry name" value="MurCDEF_pg_biosynth"/>
</dbReference>
<dbReference type="GO" id="GO:0005524">
    <property type="term" value="F:ATP binding"/>
    <property type="evidence" value="ECO:0007669"/>
    <property type="project" value="UniProtKB-UniRule"/>
</dbReference>
<comment type="similarity">
    <text evidence="14">Belongs to the MurCDEF family.</text>
</comment>
<evidence type="ECO:0000313" key="19">
    <source>
        <dbReference type="Proteomes" id="UP000245535"/>
    </source>
</evidence>
<feature type="domain" description="Mur ligase C-terminal" evidence="16">
    <location>
        <begin position="325"/>
        <end position="449"/>
    </location>
</feature>
<evidence type="ECO:0000256" key="5">
    <source>
        <dbReference type="ARBA" id="ARBA00022598"/>
    </source>
</evidence>
<evidence type="ECO:0000256" key="13">
    <source>
        <dbReference type="ARBA" id="ARBA00047833"/>
    </source>
</evidence>
<dbReference type="GO" id="GO:0009252">
    <property type="term" value="P:peptidoglycan biosynthetic process"/>
    <property type="evidence" value="ECO:0007669"/>
    <property type="project" value="UniProtKB-UniRule"/>
</dbReference>
<protein>
    <recommendedName>
        <fullName evidence="3 14">UDP-N-acetylmuramate--L-alanine ligase</fullName>
        <ecNumber evidence="3 14">6.3.2.8</ecNumber>
    </recommendedName>
    <alternativeName>
        <fullName evidence="14">UDP-N-acetylmuramoyl-L-alanine synthetase</fullName>
    </alternativeName>
</protein>
<dbReference type="GO" id="GO:0005737">
    <property type="term" value="C:cytoplasm"/>
    <property type="evidence" value="ECO:0007669"/>
    <property type="project" value="UniProtKB-SubCell"/>
</dbReference>
<dbReference type="HAMAP" id="MF_00046">
    <property type="entry name" value="MurC"/>
    <property type="match status" value="1"/>
</dbReference>
<dbReference type="EMBL" id="QGDO01000003">
    <property type="protein sequence ID" value="PWJ42394.1"/>
    <property type="molecule type" value="Genomic_DNA"/>
</dbReference>
<dbReference type="Gene3D" id="3.90.190.20">
    <property type="entry name" value="Mur ligase, C-terminal domain"/>
    <property type="match status" value="1"/>
</dbReference>
<dbReference type="PANTHER" id="PTHR43445">
    <property type="entry name" value="UDP-N-ACETYLMURAMATE--L-ALANINE LIGASE-RELATED"/>
    <property type="match status" value="1"/>
</dbReference>
<keyword evidence="8 14" id="KW-0067">ATP-binding</keyword>
<keyword evidence="5 14" id="KW-0436">Ligase</keyword>
<keyword evidence="9 14" id="KW-0133">Cell shape</keyword>
<keyword evidence="4 14" id="KW-0963">Cytoplasm</keyword>
<evidence type="ECO:0000256" key="11">
    <source>
        <dbReference type="ARBA" id="ARBA00023306"/>
    </source>
</evidence>
<reference evidence="18 19" key="1">
    <citation type="submission" date="2018-03" db="EMBL/GenBank/DDBJ databases">
        <title>Genomic Encyclopedia of Archaeal and Bacterial Type Strains, Phase II (KMG-II): from individual species to whole genera.</title>
        <authorList>
            <person name="Goeker M."/>
        </authorList>
    </citation>
    <scope>NUCLEOTIDE SEQUENCE [LARGE SCALE GENOMIC DNA]</scope>
    <source>
        <strain evidence="18 19">DSM 28229</strain>
    </source>
</reference>
<dbReference type="Pfam" id="PF08245">
    <property type="entry name" value="Mur_ligase_M"/>
    <property type="match status" value="1"/>
</dbReference>
<keyword evidence="7 14" id="KW-0547">Nucleotide-binding</keyword>
<dbReference type="GO" id="GO:0051301">
    <property type="term" value="P:cell division"/>
    <property type="evidence" value="ECO:0007669"/>
    <property type="project" value="UniProtKB-KW"/>
</dbReference>
<evidence type="ECO:0000256" key="10">
    <source>
        <dbReference type="ARBA" id="ARBA00022984"/>
    </source>
</evidence>
<dbReference type="InterPro" id="IPR036615">
    <property type="entry name" value="Mur_ligase_C_dom_sf"/>
</dbReference>
<dbReference type="InterPro" id="IPR013221">
    <property type="entry name" value="Mur_ligase_cen"/>
</dbReference>
<dbReference type="Pfam" id="PF02875">
    <property type="entry name" value="Mur_ligase_C"/>
    <property type="match status" value="1"/>
</dbReference>
<dbReference type="InterPro" id="IPR004101">
    <property type="entry name" value="Mur_ligase_C"/>
</dbReference>
<dbReference type="InterPro" id="IPR005758">
    <property type="entry name" value="UDP-N-AcMur_Ala_ligase_MurC"/>
</dbReference>
<dbReference type="SUPFAM" id="SSF51984">
    <property type="entry name" value="MurCD N-terminal domain"/>
    <property type="match status" value="1"/>
</dbReference>
<comment type="caution">
    <text evidence="18">The sequence shown here is derived from an EMBL/GenBank/DDBJ whole genome shotgun (WGS) entry which is preliminary data.</text>
</comment>
<evidence type="ECO:0000313" key="18">
    <source>
        <dbReference type="EMBL" id="PWJ42394.1"/>
    </source>
</evidence>
<evidence type="ECO:0000256" key="2">
    <source>
        <dbReference type="ARBA" id="ARBA00004752"/>
    </source>
</evidence>
<dbReference type="OrthoDB" id="9804126at2"/>
<dbReference type="SUPFAM" id="SSF53623">
    <property type="entry name" value="MurD-like peptide ligases, catalytic domain"/>
    <property type="match status" value="1"/>
</dbReference>
<keyword evidence="6 14" id="KW-0132">Cell division</keyword>
<evidence type="ECO:0000256" key="3">
    <source>
        <dbReference type="ARBA" id="ARBA00012211"/>
    </source>
</evidence>
<keyword evidence="19" id="KW-1185">Reference proteome</keyword>
<accession>A0A315ZCC7</accession>
<evidence type="ECO:0000256" key="9">
    <source>
        <dbReference type="ARBA" id="ARBA00022960"/>
    </source>
</evidence>
<dbReference type="InterPro" id="IPR036565">
    <property type="entry name" value="Mur-like_cat_sf"/>
</dbReference>
<dbReference type="GO" id="GO:0008360">
    <property type="term" value="P:regulation of cell shape"/>
    <property type="evidence" value="ECO:0007669"/>
    <property type="project" value="UniProtKB-KW"/>
</dbReference>
<feature type="domain" description="Mur ligase N-terminal catalytic" evidence="15">
    <location>
        <begin position="16"/>
        <end position="116"/>
    </location>
</feature>
<evidence type="ECO:0000256" key="1">
    <source>
        <dbReference type="ARBA" id="ARBA00004496"/>
    </source>
</evidence>
<proteinExistence type="inferred from homology"/>
<evidence type="ECO:0000259" key="16">
    <source>
        <dbReference type="Pfam" id="PF02875"/>
    </source>
</evidence>
<dbReference type="AlphaFoldDB" id="A0A315ZCC7"/>